<gene>
    <name evidence="1" type="ORF">WUBG_19104</name>
</gene>
<dbReference type="AlphaFoldDB" id="J9DK54"/>
<proteinExistence type="predicted"/>
<reference evidence="2" key="1">
    <citation type="submission" date="2012-08" db="EMBL/GenBank/DDBJ databases">
        <title>The Genome Sequence of Wuchereria bancrofti.</title>
        <authorList>
            <person name="Nutman T.B."/>
            <person name="Fink D.L."/>
            <person name="Russ C."/>
            <person name="Young S."/>
            <person name="Zeng Q."/>
            <person name="Koehrsen M."/>
            <person name="Alvarado L."/>
            <person name="Berlin A."/>
            <person name="Chapman S.B."/>
            <person name="Chen Z."/>
            <person name="Freedman E."/>
            <person name="Gellesch M."/>
            <person name="Goldberg J."/>
            <person name="Griggs A."/>
            <person name="Gujja S."/>
            <person name="Heilman E.R."/>
            <person name="Heiman D."/>
            <person name="Hepburn T."/>
            <person name="Howarth C."/>
            <person name="Jen D."/>
            <person name="Larson L."/>
            <person name="Lewis B."/>
            <person name="Mehta T."/>
            <person name="Park D."/>
            <person name="Pearson M."/>
            <person name="Roberts A."/>
            <person name="Saif S."/>
            <person name="Shea T."/>
            <person name="Shenoy N."/>
            <person name="Sisk P."/>
            <person name="Stolte C."/>
            <person name="Sykes S."/>
            <person name="Walk T."/>
            <person name="White J."/>
            <person name="Yandava C."/>
            <person name="Haas B."/>
            <person name="Henn M.R."/>
            <person name="Nusbaum C."/>
            <person name="Birren B."/>
        </authorList>
    </citation>
    <scope>NUCLEOTIDE SEQUENCE [LARGE SCALE GENOMIC DNA]</scope>
    <source>
        <strain evidence="2">NA</strain>
    </source>
</reference>
<protein>
    <submittedName>
        <fullName evidence="1">Uncharacterized protein</fullName>
    </submittedName>
</protein>
<organism evidence="1 2">
    <name type="scientific">Wuchereria bancrofti</name>
    <dbReference type="NCBI Taxonomy" id="6293"/>
    <lineage>
        <taxon>Eukaryota</taxon>
        <taxon>Metazoa</taxon>
        <taxon>Ecdysozoa</taxon>
        <taxon>Nematoda</taxon>
        <taxon>Chromadorea</taxon>
        <taxon>Rhabditida</taxon>
        <taxon>Spirurina</taxon>
        <taxon>Spiruromorpha</taxon>
        <taxon>Filarioidea</taxon>
        <taxon>Onchocercidae</taxon>
        <taxon>Wuchereria</taxon>
    </lineage>
</organism>
<dbReference type="Proteomes" id="UP000004810">
    <property type="component" value="Unassembled WGS sequence"/>
</dbReference>
<evidence type="ECO:0000313" key="2">
    <source>
        <dbReference type="Proteomes" id="UP000004810"/>
    </source>
</evidence>
<sequence length="55" mass="6227">MVVQARRYAIDGCYFSMLGGLCNSTVRTSKSEQKRPPGFIKVLDYNLSLHTETDE</sequence>
<comment type="caution">
    <text evidence="1">The sequence shown here is derived from an EMBL/GenBank/DDBJ whole genome shotgun (WGS) entry which is preliminary data.</text>
</comment>
<accession>J9DK54</accession>
<dbReference type="EMBL" id="ADBV01024247">
    <property type="protein sequence ID" value="EJW69988.1"/>
    <property type="molecule type" value="Genomic_DNA"/>
</dbReference>
<name>J9DK54_WUCBA</name>
<evidence type="ECO:0000313" key="1">
    <source>
        <dbReference type="EMBL" id="EJW69988.1"/>
    </source>
</evidence>
<feature type="non-terminal residue" evidence="1">
    <location>
        <position position="55"/>
    </location>
</feature>